<evidence type="ECO:0000313" key="10">
    <source>
        <dbReference type="EMBL" id="CAF1635863.1"/>
    </source>
</evidence>
<evidence type="ECO:0000313" key="9">
    <source>
        <dbReference type="EMBL" id="CAF1344555.1"/>
    </source>
</evidence>
<dbReference type="InterPro" id="IPR018108">
    <property type="entry name" value="MCP_transmembrane"/>
</dbReference>
<evidence type="ECO:0000313" key="11">
    <source>
        <dbReference type="EMBL" id="CAF2107776.1"/>
    </source>
</evidence>
<feature type="repeat" description="Solcar" evidence="7">
    <location>
        <begin position="8"/>
        <end position="94"/>
    </location>
</feature>
<evidence type="ECO:0000313" key="13">
    <source>
        <dbReference type="EMBL" id="CAF4079643.1"/>
    </source>
</evidence>
<dbReference type="EMBL" id="CAJNOW010014865">
    <property type="protein sequence ID" value="CAF1635863.1"/>
    <property type="molecule type" value="Genomic_DNA"/>
</dbReference>
<dbReference type="GO" id="GO:0016020">
    <property type="term" value="C:membrane"/>
    <property type="evidence" value="ECO:0007669"/>
    <property type="project" value="UniProtKB-SubCell"/>
</dbReference>
<name>A0A816DBA1_9BILA</name>
<evidence type="ECO:0000313" key="14">
    <source>
        <dbReference type="Proteomes" id="UP000663834"/>
    </source>
</evidence>
<evidence type="ECO:0000256" key="1">
    <source>
        <dbReference type="ARBA" id="ARBA00004141"/>
    </source>
</evidence>
<dbReference type="Proteomes" id="UP000663855">
    <property type="component" value="Unassembled WGS sequence"/>
</dbReference>
<evidence type="ECO:0000256" key="8">
    <source>
        <dbReference type="RuleBase" id="RU000488"/>
    </source>
</evidence>
<dbReference type="PROSITE" id="PS50920">
    <property type="entry name" value="SOLCAR"/>
    <property type="match status" value="3"/>
</dbReference>
<evidence type="ECO:0008006" key="15">
    <source>
        <dbReference type="Google" id="ProtNLM"/>
    </source>
</evidence>
<evidence type="ECO:0000256" key="3">
    <source>
        <dbReference type="ARBA" id="ARBA00022448"/>
    </source>
</evidence>
<dbReference type="SUPFAM" id="SSF103506">
    <property type="entry name" value="Mitochondrial carrier"/>
    <property type="match status" value="1"/>
</dbReference>
<keyword evidence="3 8" id="KW-0813">Transport</keyword>
<keyword evidence="6 7" id="KW-0472">Membrane</keyword>
<dbReference type="InterPro" id="IPR023395">
    <property type="entry name" value="MCP_dom_sf"/>
</dbReference>
<dbReference type="PANTHER" id="PTHR46181:SF3">
    <property type="entry name" value="MITOCHONDRIAL GLYCINE TRANSPORTER"/>
    <property type="match status" value="1"/>
</dbReference>
<protein>
    <recommendedName>
        <fullName evidence="15">Solute carrier family 25 member 38 homolog</fullName>
    </recommendedName>
</protein>
<dbReference type="Proteomes" id="UP000663834">
    <property type="component" value="Unassembled WGS sequence"/>
</dbReference>
<comment type="similarity">
    <text evidence="2 8">Belongs to the mitochondrial carrier (TC 2.A.29) family.</text>
</comment>
<feature type="repeat" description="Solcar" evidence="7">
    <location>
        <begin position="100"/>
        <end position="184"/>
    </location>
</feature>
<dbReference type="Gene3D" id="1.50.40.10">
    <property type="entry name" value="Mitochondrial carrier domain"/>
    <property type="match status" value="1"/>
</dbReference>
<dbReference type="GO" id="GO:1904983">
    <property type="term" value="P:glycine import into mitochondrion"/>
    <property type="evidence" value="ECO:0007669"/>
    <property type="project" value="TreeGrafter"/>
</dbReference>
<dbReference type="EMBL" id="CAJNOV010008948">
    <property type="protein sequence ID" value="CAF1344555.1"/>
    <property type="molecule type" value="Genomic_DNA"/>
</dbReference>
<dbReference type="Proteomes" id="UP000681720">
    <property type="component" value="Unassembled WGS sequence"/>
</dbReference>
<evidence type="ECO:0000256" key="2">
    <source>
        <dbReference type="ARBA" id="ARBA00006375"/>
    </source>
</evidence>
<dbReference type="EMBL" id="CAJOBH010003995">
    <property type="protein sequence ID" value="CAF3974030.1"/>
    <property type="molecule type" value="Genomic_DNA"/>
</dbReference>
<evidence type="ECO:0000256" key="4">
    <source>
        <dbReference type="ARBA" id="ARBA00022692"/>
    </source>
</evidence>
<accession>A0A816DBA1</accession>
<proteinExistence type="inferred from homology"/>
<organism evidence="10 14">
    <name type="scientific">Rotaria magnacalcarata</name>
    <dbReference type="NCBI Taxonomy" id="392030"/>
    <lineage>
        <taxon>Eukaryota</taxon>
        <taxon>Metazoa</taxon>
        <taxon>Spiralia</taxon>
        <taxon>Gnathifera</taxon>
        <taxon>Rotifera</taxon>
        <taxon>Eurotatoria</taxon>
        <taxon>Bdelloidea</taxon>
        <taxon>Philodinida</taxon>
        <taxon>Philodinidae</taxon>
        <taxon>Rotaria</taxon>
    </lineage>
</organism>
<dbReference type="Proteomes" id="UP000681967">
    <property type="component" value="Unassembled WGS sequence"/>
</dbReference>
<evidence type="ECO:0000256" key="7">
    <source>
        <dbReference type="PROSITE-ProRule" id="PRU00282"/>
    </source>
</evidence>
<gene>
    <name evidence="12" type="ORF">BYL167_LOCUS12241</name>
    <name evidence="9" type="ORF">CJN711_LOCUS19103</name>
    <name evidence="13" type="ORF">GIL414_LOCUS15989</name>
    <name evidence="10" type="ORF">KQP761_LOCUS27060</name>
    <name evidence="11" type="ORF">MBJ925_LOCUS23601</name>
</gene>
<keyword evidence="5" id="KW-0677">Repeat</keyword>
<comment type="subcellular location">
    <subcellularLocation>
        <location evidence="1">Membrane</location>
        <topology evidence="1">Multi-pass membrane protein</topology>
    </subcellularLocation>
</comment>
<dbReference type="Proteomes" id="UP000663824">
    <property type="component" value="Unassembled WGS sequence"/>
</dbReference>
<evidence type="ECO:0000313" key="12">
    <source>
        <dbReference type="EMBL" id="CAF3974030.1"/>
    </source>
</evidence>
<comment type="caution">
    <text evidence="10">The sequence shown here is derived from an EMBL/GenBank/DDBJ whole genome shotgun (WGS) entry which is preliminary data.</text>
</comment>
<keyword evidence="4 7" id="KW-0812">Transmembrane</keyword>
<evidence type="ECO:0000256" key="6">
    <source>
        <dbReference type="ARBA" id="ARBA00023136"/>
    </source>
</evidence>
<dbReference type="EMBL" id="CAJNRE010012143">
    <property type="protein sequence ID" value="CAF2107776.1"/>
    <property type="molecule type" value="Genomic_DNA"/>
</dbReference>
<feature type="repeat" description="Solcar" evidence="7">
    <location>
        <begin position="196"/>
        <end position="279"/>
    </location>
</feature>
<dbReference type="GO" id="GO:0015187">
    <property type="term" value="F:glycine transmembrane transporter activity"/>
    <property type="evidence" value="ECO:0007669"/>
    <property type="project" value="TreeGrafter"/>
</dbReference>
<dbReference type="OrthoDB" id="1924968at2759"/>
<dbReference type="InterPro" id="IPR002067">
    <property type="entry name" value="MCP"/>
</dbReference>
<sequence length="279" mass="30983">MSTSSTLSPSLHPLIAGATSAFITTALYQPLDFLKTQIQEPKNGISKRSIGLITKHTIQQYSAFRLWRGLTPSLLRAVPGSALYFHLLNSVKEKIPKAQQTLFVNGICGAVARGAADLLVFPFTLIKVRLESSRFTTMNMISIILHVYSVHGLQGFYTGLLPTLARDLPFSGIYYMSYRKLKDTFSNDKNSPSNTNWLTSQASISVTAGLIASFITQPADVIKTYRQVAPTDYRNVHMTIKFILQTYGLIGFASGFLIRAVRRTLVAATAWTLYESFLR</sequence>
<reference evidence="10" key="1">
    <citation type="submission" date="2021-02" db="EMBL/GenBank/DDBJ databases">
        <authorList>
            <person name="Nowell W R."/>
        </authorList>
    </citation>
    <scope>NUCLEOTIDE SEQUENCE</scope>
</reference>
<dbReference type="PANTHER" id="PTHR46181">
    <property type="entry name" value="MITOCHONDRIAL GLYCINE TRANSPORTER"/>
    <property type="match status" value="1"/>
</dbReference>
<dbReference type="PRINTS" id="PR00926">
    <property type="entry name" value="MITOCARRIER"/>
</dbReference>
<dbReference type="AlphaFoldDB" id="A0A816DBA1"/>
<dbReference type="GO" id="GO:0005739">
    <property type="term" value="C:mitochondrion"/>
    <property type="evidence" value="ECO:0007669"/>
    <property type="project" value="TreeGrafter"/>
</dbReference>
<dbReference type="EMBL" id="CAJOBJ010007180">
    <property type="protein sequence ID" value="CAF4079643.1"/>
    <property type="molecule type" value="Genomic_DNA"/>
</dbReference>
<dbReference type="Pfam" id="PF00153">
    <property type="entry name" value="Mito_carr"/>
    <property type="match status" value="3"/>
</dbReference>
<evidence type="ECO:0000256" key="5">
    <source>
        <dbReference type="ARBA" id="ARBA00022737"/>
    </source>
</evidence>